<dbReference type="Gene3D" id="2.130.10.10">
    <property type="entry name" value="YVTN repeat-like/Quinoprotein amine dehydrogenase"/>
    <property type="match status" value="1"/>
</dbReference>
<name>A0A1X7SM27_AMPQE</name>
<sequence length="141" mass="15367">MGCHCDASGKCTLFSLEDSKVNYTCKVNERIHSLDMATNGGHYAVAFASGKTITSPLESFLNATHFLGEDSPCFVNCFTYSHQSSTVACGSIHYGSHEVRLFDIISGVNKESYRGHSGRICSLSFDRGQNNRLISGGEDKK</sequence>
<dbReference type="OrthoDB" id="190105at2759"/>
<dbReference type="EnsemblMetazoa" id="Aqu2.1.03084_001">
    <property type="protein sequence ID" value="Aqu2.1.03084_001"/>
    <property type="gene ID" value="Aqu2.1.03084"/>
</dbReference>
<protein>
    <submittedName>
        <fullName evidence="1">Uncharacterized protein</fullName>
    </submittedName>
</protein>
<dbReference type="AlphaFoldDB" id="A0A1X7SM27"/>
<reference evidence="1" key="1">
    <citation type="submission" date="2017-05" db="UniProtKB">
        <authorList>
            <consortium name="EnsemblMetazoa"/>
        </authorList>
    </citation>
    <scope>IDENTIFICATION</scope>
</reference>
<dbReference type="InterPro" id="IPR036322">
    <property type="entry name" value="WD40_repeat_dom_sf"/>
</dbReference>
<proteinExistence type="predicted"/>
<dbReference type="InterPro" id="IPR015943">
    <property type="entry name" value="WD40/YVTN_repeat-like_dom_sf"/>
</dbReference>
<accession>A0A1X7SM27</accession>
<dbReference type="SUPFAM" id="SSF50978">
    <property type="entry name" value="WD40 repeat-like"/>
    <property type="match status" value="1"/>
</dbReference>
<dbReference type="InParanoid" id="A0A1X7SM27"/>
<evidence type="ECO:0000313" key="1">
    <source>
        <dbReference type="EnsemblMetazoa" id="Aqu2.1.03084_001"/>
    </source>
</evidence>
<organism evidence="1">
    <name type="scientific">Amphimedon queenslandica</name>
    <name type="common">Sponge</name>
    <dbReference type="NCBI Taxonomy" id="400682"/>
    <lineage>
        <taxon>Eukaryota</taxon>
        <taxon>Metazoa</taxon>
        <taxon>Porifera</taxon>
        <taxon>Demospongiae</taxon>
        <taxon>Heteroscleromorpha</taxon>
        <taxon>Haplosclerida</taxon>
        <taxon>Niphatidae</taxon>
        <taxon>Amphimedon</taxon>
    </lineage>
</organism>